<dbReference type="EMBL" id="NIZW01000002">
    <property type="protein sequence ID" value="PHQ36417.1"/>
    <property type="molecule type" value="Genomic_DNA"/>
</dbReference>
<feature type="transmembrane region" description="Helical" evidence="1">
    <location>
        <begin position="44"/>
        <end position="61"/>
    </location>
</feature>
<feature type="transmembrane region" description="Helical" evidence="1">
    <location>
        <begin position="67"/>
        <end position="85"/>
    </location>
</feature>
<sequence>MQISGFIALLGSMVVSRFITEHSFRELDPEQKLRLMDGFSSTRMYSMIPFFLLVAGFWLLMTQTDMGRQAVTAMYFVLLIIIVVLKTVFNQRKLRSLEMPAEYQRKYMVAQVVSLTGVAWFIFTLM</sequence>
<organism evidence="2 3">
    <name type="scientific">Rhodopirellula bahusiensis</name>
    <dbReference type="NCBI Taxonomy" id="2014065"/>
    <lineage>
        <taxon>Bacteria</taxon>
        <taxon>Pseudomonadati</taxon>
        <taxon>Planctomycetota</taxon>
        <taxon>Planctomycetia</taxon>
        <taxon>Pirellulales</taxon>
        <taxon>Pirellulaceae</taxon>
        <taxon>Rhodopirellula</taxon>
    </lineage>
</organism>
<protein>
    <submittedName>
        <fullName evidence="2">Uncharacterized protein</fullName>
    </submittedName>
</protein>
<dbReference type="Proteomes" id="UP000225740">
    <property type="component" value="Unassembled WGS sequence"/>
</dbReference>
<evidence type="ECO:0000256" key="1">
    <source>
        <dbReference type="SAM" id="Phobius"/>
    </source>
</evidence>
<accession>A0A2G1WBK8</accession>
<evidence type="ECO:0000313" key="2">
    <source>
        <dbReference type="EMBL" id="PHQ36417.1"/>
    </source>
</evidence>
<comment type="caution">
    <text evidence="2">The sequence shown here is derived from an EMBL/GenBank/DDBJ whole genome shotgun (WGS) entry which is preliminary data.</text>
</comment>
<keyword evidence="1" id="KW-1133">Transmembrane helix</keyword>
<keyword evidence="3" id="KW-1185">Reference proteome</keyword>
<feature type="transmembrane region" description="Helical" evidence="1">
    <location>
        <begin position="106"/>
        <end position="123"/>
    </location>
</feature>
<dbReference type="AlphaFoldDB" id="A0A2G1WBK8"/>
<evidence type="ECO:0000313" key="3">
    <source>
        <dbReference type="Proteomes" id="UP000225740"/>
    </source>
</evidence>
<dbReference type="RefSeq" id="WP_099259317.1">
    <property type="nucleotide sequence ID" value="NZ_NIZW01000002.1"/>
</dbReference>
<dbReference type="GeneID" id="90607272"/>
<name>A0A2G1WBK8_9BACT</name>
<gene>
    <name evidence="2" type="ORF">CEE69_03205</name>
</gene>
<keyword evidence="1" id="KW-0812">Transmembrane</keyword>
<keyword evidence="1" id="KW-0472">Membrane</keyword>
<reference evidence="2 3" key="1">
    <citation type="submission" date="2017-06" db="EMBL/GenBank/DDBJ databases">
        <title>Description of Rhodopirellula bahusiensis sp. nov.</title>
        <authorList>
            <person name="Kizina J."/>
            <person name="Harder J."/>
        </authorList>
    </citation>
    <scope>NUCLEOTIDE SEQUENCE [LARGE SCALE GENOMIC DNA]</scope>
    <source>
        <strain evidence="2 3">SWK21</strain>
    </source>
</reference>
<proteinExistence type="predicted"/>